<dbReference type="InterPro" id="IPR001279">
    <property type="entry name" value="Metallo-B-lactamas"/>
</dbReference>
<evidence type="ECO:0000259" key="1">
    <source>
        <dbReference type="SMART" id="SM00849"/>
    </source>
</evidence>
<dbReference type="InterPro" id="IPR036866">
    <property type="entry name" value="RibonucZ/Hydroxyglut_hydro"/>
</dbReference>
<evidence type="ECO:0000313" key="3">
    <source>
        <dbReference type="Proteomes" id="UP000004080"/>
    </source>
</evidence>
<dbReference type="PANTHER" id="PTHR43546">
    <property type="entry name" value="UPF0173 METAL-DEPENDENT HYDROLASE MJ1163-RELATED"/>
    <property type="match status" value="1"/>
</dbReference>
<proteinExistence type="predicted"/>
<dbReference type="GO" id="GO:0016787">
    <property type="term" value="F:hydrolase activity"/>
    <property type="evidence" value="ECO:0007669"/>
    <property type="project" value="UniProtKB-KW"/>
</dbReference>
<dbReference type="PATRIC" id="fig|1196324.3.peg.3232"/>
<gene>
    <name evidence="2" type="ORF">A374_15798</name>
</gene>
<evidence type="ECO:0000313" key="2">
    <source>
        <dbReference type="EMBL" id="EIT84264.1"/>
    </source>
</evidence>
<dbReference type="OrthoDB" id="9803916at2"/>
<feature type="domain" description="Metallo-beta-lactamase" evidence="1">
    <location>
        <begin position="16"/>
        <end position="214"/>
    </location>
</feature>
<sequence length="236" mass="26208">MINFIGCGSAFHTELGNNGAYMKHNNHLFLIDCGSATFERLQRFRLLDDVDHITVLLTHTHPDHVGSLGDLIFYSYYVIGSLSPRVTVLSPPDLHVQDLLTHMGVTPTFYTAQELTETAVLKAFSLTIEAIPTIHAPELACYGYLLSQEGTTIYYSGDSQIIPARIQTMLAQNELHALYQDTCSFDTPGNVHLSLAKLQALIPPERRSRVWCMHLDAQFSSNDAKALGFGVVEVKI</sequence>
<dbReference type="EMBL" id="AKKV01000036">
    <property type="protein sequence ID" value="EIT84264.1"/>
    <property type="molecule type" value="Genomic_DNA"/>
</dbReference>
<reference evidence="2 3" key="1">
    <citation type="journal article" date="2012" name="J. Bacteriol.">
        <title>Genome of Bacillus macauensis ZFHKF-1, a Long-Chain-Forming Bacterium.</title>
        <authorList>
            <person name="Cai L."/>
            <person name="Zhang T."/>
        </authorList>
    </citation>
    <scope>NUCLEOTIDE SEQUENCE [LARGE SCALE GENOMIC DNA]</scope>
    <source>
        <strain evidence="2 3">ZFHKF-1</strain>
    </source>
</reference>
<dbReference type="AlphaFoldDB" id="I8AFV0"/>
<organism evidence="2 3">
    <name type="scientific">Fictibacillus macauensis ZFHKF-1</name>
    <dbReference type="NCBI Taxonomy" id="1196324"/>
    <lineage>
        <taxon>Bacteria</taxon>
        <taxon>Bacillati</taxon>
        <taxon>Bacillota</taxon>
        <taxon>Bacilli</taxon>
        <taxon>Bacillales</taxon>
        <taxon>Fictibacillaceae</taxon>
        <taxon>Fictibacillus</taxon>
    </lineage>
</organism>
<keyword evidence="3" id="KW-1185">Reference proteome</keyword>
<dbReference type="RefSeq" id="WP_007203232.1">
    <property type="nucleotide sequence ID" value="NZ_AKKV01000036.1"/>
</dbReference>
<dbReference type="SUPFAM" id="SSF56281">
    <property type="entry name" value="Metallo-hydrolase/oxidoreductase"/>
    <property type="match status" value="1"/>
</dbReference>
<dbReference type="InterPro" id="IPR050114">
    <property type="entry name" value="UPF0173_UPF0282_UlaG_hydrolase"/>
</dbReference>
<dbReference type="STRING" id="1196324.A374_15798"/>
<protein>
    <submittedName>
        <fullName evidence="2">Metal-dependent hydrolase</fullName>
    </submittedName>
</protein>
<accession>I8AFV0</accession>
<comment type="caution">
    <text evidence="2">The sequence shown here is derived from an EMBL/GenBank/DDBJ whole genome shotgun (WGS) entry which is preliminary data.</text>
</comment>
<dbReference type="Pfam" id="PF23023">
    <property type="entry name" value="Anti-Pycsar_Apyc1"/>
    <property type="match status" value="1"/>
</dbReference>
<dbReference type="eggNOG" id="COG1234">
    <property type="taxonomic scope" value="Bacteria"/>
</dbReference>
<keyword evidence="2" id="KW-0378">Hydrolase</keyword>
<dbReference type="SMART" id="SM00849">
    <property type="entry name" value="Lactamase_B"/>
    <property type="match status" value="1"/>
</dbReference>
<name>I8AFV0_9BACL</name>
<dbReference type="Proteomes" id="UP000004080">
    <property type="component" value="Unassembled WGS sequence"/>
</dbReference>
<dbReference type="Gene3D" id="3.60.15.10">
    <property type="entry name" value="Ribonuclease Z/Hydroxyacylglutathione hydrolase-like"/>
    <property type="match status" value="1"/>
</dbReference>